<proteinExistence type="predicted"/>
<reference evidence="2 3" key="1">
    <citation type="journal article" date="2018" name="Evol. Lett.">
        <title>Horizontal gene cluster transfer increased hallucinogenic mushroom diversity.</title>
        <authorList>
            <person name="Reynolds H.T."/>
            <person name="Vijayakumar V."/>
            <person name="Gluck-Thaler E."/>
            <person name="Korotkin H.B."/>
            <person name="Matheny P.B."/>
            <person name="Slot J.C."/>
        </authorList>
    </citation>
    <scope>NUCLEOTIDE SEQUENCE [LARGE SCALE GENOMIC DNA]</scope>
    <source>
        <strain evidence="2 3">2631</strain>
    </source>
</reference>
<protein>
    <submittedName>
        <fullName evidence="2">Uncharacterized protein</fullName>
    </submittedName>
</protein>
<feature type="transmembrane region" description="Helical" evidence="1">
    <location>
        <begin position="130"/>
        <end position="154"/>
    </location>
</feature>
<feature type="transmembrane region" description="Helical" evidence="1">
    <location>
        <begin position="72"/>
        <end position="90"/>
    </location>
</feature>
<keyword evidence="1" id="KW-0472">Membrane</keyword>
<name>A0A409XKQ2_PSICY</name>
<comment type="caution">
    <text evidence="2">The sequence shown here is derived from an EMBL/GenBank/DDBJ whole genome shotgun (WGS) entry which is preliminary data.</text>
</comment>
<feature type="transmembrane region" description="Helical" evidence="1">
    <location>
        <begin position="40"/>
        <end position="60"/>
    </location>
</feature>
<gene>
    <name evidence="2" type="ORF">CVT25_005228</name>
</gene>
<dbReference type="AlphaFoldDB" id="A0A409XKQ2"/>
<evidence type="ECO:0000256" key="1">
    <source>
        <dbReference type="SAM" id="Phobius"/>
    </source>
</evidence>
<dbReference type="InParanoid" id="A0A409XKQ2"/>
<evidence type="ECO:0000313" key="2">
    <source>
        <dbReference type="EMBL" id="PPQ91327.1"/>
    </source>
</evidence>
<accession>A0A409XKQ2</accession>
<feature type="transmembrane region" description="Helical" evidence="1">
    <location>
        <begin position="96"/>
        <end position="123"/>
    </location>
</feature>
<sequence>MVVLAVALTVHVIILTLAPLSLPTVHILLTLTCCPCHHPLSAFFLLSPTVLLLPAVLALARYPCPLSASSSLSPAVFALALASCPCLLSLPAVCILILLALTLVTLTLVALTLVALTLVTLTLALTIHVLLAVAICILAVHAVAAFLALIVILIHPRYHGHLSQSLSLCVQQST</sequence>
<dbReference type="EMBL" id="NHYD01001378">
    <property type="protein sequence ID" value="PPQ91327.1"/>
    <property type="molecule type" value="Genomic_DNA"/>
</dbReference>
<organism evidence="2 3">
    <name type="scientific">Psilocybe cyanescens</name>
    <dbReference type="NCBI Taxonomy" id="93625"/>
    <lineage>
        <taxon>Eukaryota</taxon>
        <taxon>Fungi</taxon>
        <taxon>Dikarya</taxon>
        <taxon>Basidiomycota</taxon>
        <taxon>Agaricomycotina</taxon>
        <taxon>Agaricomycetes</taxon>
        <taxon>Agaricomycetidae</taxon>
        <taxon>Agaricales</taxon>
        <taxon>Agaricineae</taxon>
        <taxon>Strophariaceae</taxon>
        <taxon>Psilocybe</taxon>
    </lineage>
</organism>
<evidence type="ECO:0000313" key="3">
    <source>
        <dbReference type="Proteomes" id="UP000283269"/>
    </source>
</evidence>
<keyword evidence="3" id="KW-1185">Reference proteome</keyword>
<keyword evidence="1" id="KW-0812">Transmembrane</keyword>
<keyword evidence="1" id="KW-1133">Transmembrane helix</keyword>
<dbReference type="Proteomes" id="UP000283269">
    <property type="component" value="Unassembled WGS sequence"/>
</dbReference>